<dbReference type="RefSeq" id="WP_119978581.1">
    <property type="nucleotide sequence ID" value="NZ_BPFB01000016.1"/>
</dbReference>
<reference evidence="1 2" key="1">
    <citation type="submission" date="2021-05" db="EMBL/GenBank/DDBJ databases">
        <title>Molecular characterization for Shewanella algae harboring chromosomal blaOXA-55-like strains isolated from clinical and environment sample.</title>
        <authorList>
            <person name="Ohama Y."/>
            <person name="Aoki K."/>
            <person name="Harada S."/>
            <person name="Moriya K."/>
            <person name="Ishii Y."/>
            <person name="Tateda K."/>
        </authorList>
    </citation>
    <scope>NUCLEOTIDE SEQUENCE [LARGE SCALE GENOMIC DNA]</scope>
    <source>
        <strain evidence="1 2">LMG 23746</strain>
    </source>
</reference>
<comment type="caution">
    <text evidence="1">The sequence shown here is derived from an EMBL/GenBank/DDBJ whole genome shotgun (WGS) entry which is preliminary data.</text>
</comment>
<organism evidence="1 2">
    <name type="scientific">Shewanella algidipiscicola</name>
    <dbReference type="NCBI Taxonomy" id="614070"/>
    <lineage>
        <taxon>Bacteria</taxon>
        <taxon>Pseudomonadati</taxon>
        <taxon>Pseudomonadota</taxon>
        <taxon>Gammaproteobacteria</taxon>
        <taxon>Alteromonadales</taxon>
        <taxon>Shewanellaceae</taxon>
        <taxon>Shewanella</taxon>
    </lineage>
</organism>
<keyword evidence="2" id="KW-1185">Reference proteome</keyword>
<dbReference type="EMBL" id="BPFB01000016">
    <property type="protein sequence ID" value="GIU46512.1"/>
    <property type="molecule type" value="Genomic_DNA"/>
</dbReference>
<sequence length="221" mass="24409">MASGITVPEAIRQLFDIDVASQSQLLKTKADSLVRNKLIKVETEQKVQRKAKYLAPGQMTVLFNALLLNAVFHDPKDVKRIFEDNAYRQECAKAVKVMFGESNSLMGIAISNGLASKFAGALAGSFDLYKDKLPNPFTVLPQLALGKNLNLLHALLAQSAAMAPADNMLLAYLQGDFDKAAQMASMMCSDNEAVNQLKRHVEKEVREAVEFDDLLDKFKNM</sequence>
<proteinExistence type="predicted"/>
<gene>
    <name evidence="1" type="ORF">TUM4630_17210</name>
</gene>
<protein>
    <submittedName>
        <fullName evidence="1">Uncharacterized protein</fullName>
    </submittedName>
</protein>
<name>A0ABQ4PG21_9GAMM</name>
<evidence type="ECO:0000313" key="2">
    <source>
        <dbReference type="Proteomes" id="UP000761574"/>
    </source>
</evidence>
<dbReference type="Proteomes" id="UP000761574">
    <property type="component" value="Unassembled WGS sequence"/>
</dbReference>
<accession>A0ABQ4PG21</accession>
<evidence type="ECO:0000313" key="1">
    <source>
        <dbReference type="EMBL" id="GIU46512.1"/>
    </source>
</evidence>